<name>A0A3N4IJR6_ASCIM</name>
<gene>
    <name evidence="1" type="ORF">BJ508DRAFT_166316</name>
</gene>
<keyword evidence="2" id="KW-1185">Reference proteome</keyword>
<organism evidence="1 2">
    <name type="scientific">Ascobolus immersus RN42</name>
    <dbReference type="NCBI Taxonomy" id="1160509"/>
    <lineage>
        <taxon>Eukaryota</taxon>
        <taxon>Fungi</taxon>
        <taxon>Dikarya</taxon>
        <taxon>Ascomycota</taxon>
        <taxon>Pezizomycotina</taxon>
        <taxon>Pezizomycetes</taxon>
        <taxon>Pezizales</taxon>
        <taxon>Ascobolaceae</taxon>
        <taxon>Ascobolus</taxon>
    </lineage>
</organism>
<dbReference type="AlphaFoldDB" id="A0A3N4IJR6"/>
<evidence type="ECO:0000313" key="2">
    <source>
        <dbReference type="Proteomes" id="UP000275078"/>
    </source>
</evidence>
<dbReference type="EMBL" id="ML119652">
    <property type="protein sequence ID" value="RPA85677.1"/>
    <property type="molecule type" value="Genomic_DNA"/>
</dbReference>
<evidence type="ECO:0000313" key="1">
    <source>
        <dbReference type="EMBL" id="RPA85677.1"/>
    </source>
</evidence>
<protein>
    <submittedName>
        <fullName evidence="1">Uncharacterized protein</fullName>
    </submittedName>
</protein>
<sequence>MEPLAGLQSSHAYVEAVLKYFSRLHQPDCTVWEALEMIDYFLSPAPNLAELSIAIHPMNASPDTLQRLPRRFIESVNSFYDNHYIGSYVYASPCPPKLTAILDQIDVLVGVLRFITSKSDYPDYPRDERTASFVRLWISVGEFFCVSMVARIQQFVGILVDERLYQRVGRGLASETQLVLIELTVAKIFLPSLRKRVRVMAEELINVGGKEYREHCFWGCTAVAPADRVHACSWYGYNLLKFFVELRAESVETRIWKYAQENTVAEGATSE</sequence>
<accession>A0A3N4IJR6</accession>
<proteinExistence type="predicted"/>
<reference evidence="1 2" key="1">
    <citation type="journal article" date="2018" name="Nat. Ecol. Evol.">
        <title>Pezizomycetes genomes reveal the molecular basis of ectomycorrhizal truffle lifestyle.</title>
        <authorList>
            <person name="Murat C."/>
            <person name="Payen T."/>
            <person name="Noel B."/>
            <person name="Kuo A."/>
            <person name="Morin E."/>
            <person name="Chen J."/>
            <person name="Kohler A."/>
            <person name="Krizsan K."/>
            <person name="Balestrini R."/>
            <person name="Da Silva C."/>
            <person name="Montanini B."/>
            <person name="Hainaut M."/>
            <person name="Levati E."/>
            <person name="Barry K.W."/>
            <person name="Belfiori B."/>
            <person name="Cichocki N."/>
            <person name="Clum A."/>
            <person name="Dockter R.B."/>
            <person name="Fauchery L."/>
            <person name="Guy J."/>
            <person name="Iotti M."/>
            <person name="Le Tacon F."/>
            <person name="Lindquist E.A."/>
            <person name="Lipzen A."/>
            <person name="Malagnac F."/>
            <person name="Mello A."/>
            <person name="Molinier V."/>
            <person name="Miyauchi S."/>
            <person name="Poulain J."/>
            <person name="Riccioni C."/>
            <person name="Rubini A."/>
            <person name="Sitrit Y."/>
            <person name="Splivallo R."/>
            <person name="Traeger S."/>
            <person name="Wang M."/>
            <person name="Zifcakova L."/>
            <person name="Wipf D."/>
            <person name="Zambonelli A."/>
            <person name="Paolocci F."/>
            <person name="Nowrousian M."/>
            <person name="Ottonello S."/>
            <person name="Baldrian P."/>
            <person name="Spatafora J.W."/>
            <person name="Henrissat B."/>
            <person name="Nagy L.G."/>
            <person name="Aury J.M."/>
            <person name="Wincker P."/>
            <person name="Grigoriev I.V."/>
            <person name="Bonfante P."/>
            <person name="Martin F.M."/>
        </authorList>
    </citation>
    <scope>NUCLEOTIDE SEQUENCE [LARGE SCALE GENOMIC DNA]</scope>
    <source>
        <strain evidence="1 2">RN42</strain>
    </source>
</reference>
<dbReference type="Proteomes" id="UP000275078">
    <property type="component" value="Unassembled WGS sequence"/>
</dbReference>